<name>A0ABZ1YQ72_9NOCA</name>
<gene>
    <name evidence="3" type="ORF">OG563_33260</name>
</gene>
<protein>
    <submittedName>
        <fullName evidence="3">NADP-dependent oxidoreductase</fullName>
    </submittedName>
</protein>
<feature type="domain" description="Enoyl reductase (ER)" evidence="2">
    <location>
        <begin position="10"/>
        <end position="304"/>
    </location>
</feature>
<dbReference type="InterPro" id="IPR011032">
    <property type="entry name" value="GroES-like_sf"/>
</dbReference>
<evidence type="ECO:0000313" key="3">
    <source>
        <dbReference type="EMBL" id="WUV44032.1"/>
    </source>
</evidence>
<dbReference type="SUPFAM" id="SSF51735">
    <property type="entry name" value="NAD(P)-binding Rossmann-fold domains"/>
    <property type="match status" value="1"/>
</dbReference>
<dbReference type="InterPro" id="IPR036291">
    <property type="entry name" value="NAD(P)-bd_dom_sf"/>
</dbReference>
<sequence>MKAVKFDGHGDLDVLEVRKVDDPIAEPGGVVVRVEAAAINPGDIKVIAGKSKHWGELTFPSGVGASFAGTIDAVGVGVTDWAVGDGVYGWSARKEALAELVSVPAEHLVAKPADLSWEVAGTLFGAPSAAWSAVQAVGAAPGDTIVVSAAAGGAGGFAAQFARTKGATVIGLASEHNHEWLRSRGVVPVQYGQGQLERIRDAAPGGVDAFVDTFGGGYIDLAVELGVDVDRINTIVDFAGAARLGVKTKGSGSPADPRGALAEIAAAIADGSIELPIARTYPLEQVREAYEELGKRHTRGKIVLHP</sequence>
<dbReference type="Gene3D" id="3.90.180.10">
    <property type="entry name" value="Medium-chain alcohol dehydrogenases, catalytic domain"/>
    <property type="match status" value="1"/>
</dbReference>
<dbReference type="EMBL" id="CP109441">
    <property type="protein sequence ID" value="WUV44032.1"/>
    <property type="molecule type" value="Genomic_DNA"/>
</dbReference>
<organism evidence="3 4">
    <name type="scientific">Nocardia vinacea</name>
    <dbReference type="NCBI Taxonomy" id="96468"/>
    <lineage>
        <taxon>Bacteria</taxon>
        <taxon>Bacillati</taxon>
        <taxon>Actinomycetota</taxon>
        <taxon>Actinomycetes</taxon>
        <taxon>Mycobacteriales</taxon>
        <taxon>Nocardiaceae</taxon>
        <taxon>Nocardia</taxon>
    </lineage>
</organism>
<dbReference type="Gene3D" id="3.40.50.720">
    <property type="entry name" value="NAD(P)-binding Rossmann-like Domain"/>
    <property type="match status" value="1"/>
</dbReference>
<dbReference type="SUPFAM" id="SSF50129">
    <property type="entry name" value="GroES-like"/>
    <property type="match status" value="1"/>
</dbReference>
<dbReference type="PANTHER" id="PTHR44154:SF1">
    <property type="entry name" value="QUINONE OXIDOREDUCTASE"/>
    <property type="match status" value="1"/>
</dbReference>
<evidence type="ECO:0000256" key="1">
    <source>
        <dbReference type="ARBA" id="ARBA00022857"/>
    </source>
</evidence>
<dbReference type="Pfam" id="PF13602">
    <property type="entry name" value="ADH_zinc_N_2"/>
    <property type="match status" value="1"/>
</dbReference>
<accession>A0ABZ1YQ72</accession>
<dbReference type="Pfam" id="PF08240">
    <property type="entry name" value="ADH_N"/>
    <property type="match status" value="1"/>
</dbReference>
<keyword evidence="1" id="KW-0521">NADP</keyword>
<dbReference type="CDD" id="cd05289">
    <property type="entry name" value="MDR_like_2"/>
    <property type="match status" value="1"/>
</dbReference>
<reference evidence="3" key="1">
    <citation type="submission" date="2022-10" db="EMBL/GenBank/DDBJ databases">
        <title>The complete genomes of actinobacterial strains from the NBC collection.</title>
        <authorList>
            <person name="Joergensen T.S."/>
            <person name="Alvarez Arevalo M."/>
            <person name="Sterndorff E.B."/>
            <person name="Faurdal D."/>
            <person name="Vuksanovic O."/>
            <person name="Mourched A.-S."/>
            <person name="Charusanti P."/>
            <person name="Shaw S."/>
            <person name="Blin K."/>
            <person name="Weber T."/>
        </authorList>
    </citation>
    <scope>NUCLEOTIDE SEQUENCE</scope>
    <source>
        <strain evidence="3">NBC_01482</strain>
    </source>
</reference>
<evidence type="ECO:0000313" key="4">
    <source>
        <dbReference type="Proteomes" id="UP001432062"/>
    </source>
</evidence>
<dbReference type="InterPro" id="IPR013154">
    <property type="entry name" value="ADH-like_N"/>
</dbReference>
<dbReference type="SMART" id="SM00829">
    <property type="entry name" value="PKS_ER"/>
    <property type="match status" value="1"/>
</dbReference>
<dbReference type="PANTHER" id="PTHR44154">
    <property type="entry name" value="QUINONE OXIDOREDUCTASE"/>
    <property type="match status" value="1"/>
</dbReference>
<dbReference type="Proteomes" id="UP001432062">
    <property type="component" value="Chromosome"/>
</dbReference>
<proteinExistence type="predicted"/>
<keyword evidence="4" id="KW-1185">Reference proteome</keyword>
<evidence type="ECO:0000259" key="2">
    <source>
        <dbReference type="SMART" id="SM00829"/>
    </source>
</evidence>
<dbReference type="InterPro" id="IPR051603">
    <property type="entry name" value="Zinc-ADH_QOR/CCCR"/>
</dbReference>
<dbReference type="InterPro" id="IPR020843">
    <property type="entry name" value="ER"/>
</dbReference>
<dbReference type="RefSeq" id="WP_329406729.1">
    <property type="nucleotide sequence ID" value="NZ_CP109441.1"/>
</dbReference>